<organism evidence="5 6">
    <name type="scientific">Rhamnusium bicolor</name>
    <dbReference type="NCBI Taxonomy" id="1586634"/>
    <lineage>
        <taxon>Eukaryota</taxon>
        <taxon>Metazoa</taxon>
        <taxon>Ecdysozoa</taxon>
        <taxon>Arthropoda</taxon>
        <taxon>Hexapoda</taxon>
        <taxon>Insecta</taxon>
        <taxon>Pterygota</taxon>
        <taxon>Neoptera</taxon>
        <taxon>Endopterygota</taxon>
        <taxon>Coleoptera</taxon>
        <taxon>Polyphaga</taxon>
        <taxon>Cucujiformia</taxon>
        <taxon>Chrysomeloidea</taxon>
        <taxon>Cerambycidae</taxon>
        <taxon>Lepturinae</taxon>
        <taxon>Rhagiini</taxon>
        <taxon>Rhamnusium</taxon>
    </lineage>
</organism>
<accession>A0AAV8X2A2</accession>
<dbReference type="InterPro" id="IPR044996">
    <property type="entry name" value="COQ10-like"/>
</dbReference>
<sequence>MQTAKHSVRYLHLFKIPEKKKEYLARKLVGFSKDEMYLVVADVRHYKLFLPFCTKSTILRCHPKELKASLEIGFPPVVESYTSTVTLDRPNLVRAVCRDGRLFNYLETTWRFSPGLRSNPKSCIIDFKIKFEFKSVLHSQLASMFFDRLVHQMENAFINEAKRRYGKESLPSHQLSPVKS</sequence>
<feature type="domain" description="Coenzyme Q-binding protein COQ10 START" evidence="4">
    <location>
        <begin position="30"/>
        <end position="157"/>
    </location>
</feature>
<name>A0AAV8X2A2_9CUCU</name>
<protein>
    <recommendedName>
        <fullName evidence="4">Coenzyme Q-binding protein COQ10 START domain-containing protein</fullName>
    </recommendedName>
</protein>
<comment type="subunit">
    <text evidence="2">Interacts with coenzyme Q.</text>
</comment>
<dbReference type="InterPro" id="IPR023393">
    <property type="entry name" value="START-like_dom_sf"/>
</dbReference>
<dbReference type="Gene3D" id="3.30.530.20">
    <property type="match status" value="1"/>
</dbReference>
<dbReference type="Proteomes" id="UP001162156">
    <property type="component" value="Unassembled WGS sequence"/>
</dbReference>
<dbReference type="PANTHER" id="PTHR12901">
    <property type="entry name" value="SPERM PROTEIN HOMOLOG"/>
    <property type="match status" value="1"/>
</dbReference>
<evidence type="ECO:0000256" key="3">
    <source>
        <dbReference type="ARBA" id="ARBA00024947"/>
    </source>
</evidence>
<evidence type="ECO:0000256" key="2">
    <source>
        <dbReference type="ARBA" id="ARBA00011814"/>
    </source>
</evidence>
<evidence type="ECO:0000256" key="1">
    <source>
        <dbReference type="ARBA" id="ARBA00006885"/>
    </source>
</evidence>
<dbReference type="AlphaFoldDB" id="A0AAV8X2A2"/>
<gene>
    <name evidence="5" type="ORF">NQ314_014492</name>
</gene>
<dbReference type="SUPFAM" id="SSF55961">
    <property type="entry name" value="Bet v1-like"/>
    <property type="match status" value="1"/>
</dbReference>
<dbReference type="Pfam" id="PF03364">
    <property type="entry name" value="Polyketide_cyc"/>
    <property type="match status" value="1"/>
</dbReference>
<dbReference type="GO" id="GO:0045333">
    <property type="term" value="P:cellular respiration"/>
    <property type="evidence" value="ECO:0007669"/>
    <property type="project" value="InterPro"/>
</dbReference>
<dbReference type="InterPro" id="IPR005031">
    <property type="entry name" value="COQ10_START"/>
</dbReference>
<keyword evidence="6" id="KW-1185">Reference proteome</keyword>
<evidence type="ECO:0000259" key="4">
    <source>
        <dbReference type="Pfam" id="PF03364"/>
    </source>
</evidence>
<comment type="caution">
    <text evidence="5">The sequence shown here is derived from an EMBL/GenBank/DDBJ whole genome shotgun (WGS) entry which is preliminary data.</text>
</comment>
<proteinExistence type="inferred from homology"/>
<evidence type="ECO:0000313" key="6">
    <source>
        <dbReference type="Proteomes" id="UP001162156"/>
    </source>
</evidence>
<dbReference type="CDD" id="cd07813">
    <property type="entry name" value="COQ10p_like"/>
    <property type="match status" value="1"/>
</dbReference>
<dbReference type="PANTHER" id="PTHR12901:SF10">
    <property type="entry name" value="COENZYME Q-BINDING PROTEIN COQ10, MITOCHONDRIAL"/>
    <property type="match status" value="1"/>
</dbReference>
<reference evidence="5" key="1">
    <citation type="journal article" date="2023" name="Insect Mol. Biol.">
        <title>Genome sequencing provides insights into the evolution of gene families encoding plant cell wall-degrading enzymes in longhorned beetles.</title>
        <authorList>
            <person name="Shin N.R."/>
            <person name="Okamura Y."/>
            <person name="Kirsch R."/>
            <person name="Pauchet Y."/>
        </authorList>
    </citation>
    <scope>NUCLEOTIDE SEQUENCE</scope>
    <source>
        <strain evidence="5">RBIC_L_NR</strain>
    </source>
</reference>
<dbReference type="GO" id="GO:0048039">
    <property type="term" value="F:ubiquinone binding"/>
    <property type="evidence" value="ECO:0007669"/>
    <property type="project" value="InterPro"/>
</dbReference>
<comment type="similarity">
    <text evidence="1">Belongs to the COQ10 family.</text>
</comment>
<dbReference type="EMBL" id="JANEYF010003969">
    <property type="protein sequence ID" value="KAJ8932788.1"/>
    <property type="molecule type" value="Genomic_DNA"/>
</dbReference>
<comment type="function">
    <text evidence="3">Required for the function of coenzyme Q in the respiratory chain. May serve as a chaperone or may be involved in the transport of Q6 from its site of synthesis to the catalytic sites of the respiratory complexes.</text>
</comment>
<dbReference type="GO" id="GO:0005739">
    <property type="term" value="C:mitochondrion"/>
    <property type="evidence" value="ECO:0007669"/>
    <property type="project" value="TreeGrafter"/>
</dbReference>
<evidence type="ECO:0000313" key="5">
    <source>
        <dbReference type="EMBL" id="KAJ8932788.1"/>
    </source>
</evidence>